<evidence type="ECO:0000313" key="1">
    <source>
        <dbReference type="EMBL" id="MCD2193310.1"/>
    </source>
</evidence>
<keyword evidence="2" id="KW-1185">Reference proteome</keyword>
<accession>A0ABS8P6Z1</accession>
<gene>
    <name evidence="1" type="ORF">LQ327_07910</name>
</gene>
<proteinExistence type="predicted"/>
<dbReference type="RefSeq" id="WP_230731243.1">
    <property type="nucleotide sequence ID" value="NZ_JAJNDB010000001.1"/>
</dbReference>
<reference evidence="1 2" key="1">
    <citation type="submission" date="2021-11" db="EMBL/GenBank/DDBJ databases">
        <title>Draft genome sequence of Actinomycetospora sp. SF1 isolated from the rhizosphere soil.</title>
        <authorList>
            <person name="Duangmal K."/>
            <person name="Chantavorakit T."/>
        </authorList>
    </citation>
    <scope>NUCLEOTIDE SEQUENCE [LARGE SCALE GENOMIC DNA]</scope>
    <source>
        <strain evidence="1 2">TBRC 5722</strain>
    </source>
</reference>
<comment type="caution">
    <text evidence="1">The sequence shown here is derived from an EMBL/GenBank/DDBJ whole genome shotgun (WGS) entry which is preliminary data.</text>
</comment>
<evidence type="ECO:0000313" key="2">
    <source>
        <dbReference type="Proteomes" id="UP001199469"/>
    </source>
</evidence>
<sequence>MQKLVGALVAILVIFWIIDSPTTAAGTVNTILADLASAGQSVILFLRNVV</sequence>
<protein>
    <submittedName>
        <fullName evidence="1">Uncharacterized protein</fullName>
    </submittedName>
</protein>
<organism evidence="1 2">
    <name type="scientific">Actinomycetospora endophytica</name>
    <dbReference type="NCBI Taxonomy" id="2291215"/>
    <lineage>
        <taxon>Bacteria</taxon>
        <taxon>Bacillati</taxon>
        <taxon>Actinomycetota</taxon>
        <taxon>Actinomycetes</taxon>
        <taxon>Pseudonocardiales</taxon>
        <taxon>Pseudonocardiaceae</taxon>
        <taxon>Actinomycetospora</taxon>
    </lineage>
</organism>
<name>A0ABS8P6Z1_9PSEU</name>
<dbReference type="EMBL" id="JAJNDB010000001">
    <property type="protein sequence ID" value="MCD2193310.1"/>
    <property type="molecule type" value="Genomic_DNA"/>
</dbReference>
<dbReference type="Proteomes" id="UP001199469">
    <property type="component" value="Unassembled WGS sequence"/>
</dbReference>